<feature type="domain" description="DUF3048" evidence="3">
    <location>
        <begin position="69"/>
        <end position="209"/>
    </location>
</feature>
<feature type="chain" id="PRO_5038894591" description="Lipoprotein YerB" evidence="2">
    <location>
        <begin position="20"/>
        <end position="365"/>
    </location>
</feature>
<evidence type="ECO:0000259" key="3">
    <source>
        <dbReference type="Pfam" id="PF11258"/>
    </source>
</evidence>
<evidence type="ECO:0000259" key="4">
    <source>
        <dbReference type="Pfam" id="PF17479"/>
    </source>
</evidence>
<dbReference type="Gene3D" id="3.50.90.10">
    <property type="entry name" value="YerB-like"/>
    <property type="match status" value="1"/>
</dbReference>
<dbReference type="AlphaFoldDB" id="A0A263BTQ3"/>
<evidence type="ECO:0008006" key="7">
    <source>
        <dbReference type="Google" id="ProtNLM"/>
    </source>
</evidence>
<feature type="region of interest" description="Disordered" evidence="1">
    <location>
        <begin position="22"/>
        <end position="50"/>
    </location>
</feature>
<dbReference type="SUPFAM" id="SSF159774">
    <property type="entry name" value="YerB-like"/>
    <property type="match status" value="1"/>
</dbReference>
<name>A0A263BTQ3_9BACI</name>
<feature type="compositionally biased region" description="Acidic residues" evidence="1">
    <location>
        <begin position="35"/>
        <end position="50"/>
    </location>
</feature>
<dbReference type="Pfam" id="PF17479">
    <property type="entry name" value="DUF3048_C"/>
    <property type="match status" value="1"/>
</dbReference>
<protein>
    <recommendedName>
        <fullName evidence="7">Lipoprotein YerB</fullName>
    </recommendedName>
</protein>
<dbReference type="Proteomes" id="UP000217083">
    <property type="component" value="Unassembled WGS sequence"/>
</dbReference>
<dbReference type="PROSITE" id="PS51257">
    <property type="entry name" value="PROKAR_LIPOPROTEIN"/>
    <property type="match status" value="1"/>
</dbReference>
<reference evidence="5 6" key="2">
    <citation type="submission" date="2017-09" db="EMBL/GenBank/DDBJ databases">
        <title>Bacillus patelloidae sp. nov., isolated from the intestinal tract of a marine limpet.</title>
        <authorList>
            <person name="Liu R."/>
            <person name="Dong C."/>
            <person name="Shao Z."/>
        </authorList>
    </citation>
    <scope>NUCLEOTIDE SEQUENCE [LARGE SCALE GENOMIC DNA]</scope>
    <source>
        <strain evidence="5 6">SA5d-4</strain>
    </source>
</reference>
<comment type="caution">
    <text evidence="5">The sequence shown here is derived from an EMBL/GenBank/DDBJ whole genome shotgun (WGS) entry which is preliminary data.</text>
</comment>
<accession>A0A263BTQ3</accession>
<evidence type="ECO:0000256" key="2">
    <source>
        <dbReference type="SAM" id="SignalP"/>
    </source>
</evidence>
<reference evidence="6" key="1">
    <citation type="submission" date="2017-08" db="EMBL/GenBank/DDBJ databases">
        <authorList>
            <person name="Huang Z."/>
        </authorList>
    </citation>
    <scope>NUCLEOTIDE SEQUENCE [LARGE SCALE GENOMIC DNA]</scope>
    <source>
        <strain evidence="6">SA5d-4</strain>
    </source>
</reference>
<gene>
    <name evidence="5" type="ORF">CIB95_08605</name>
</gene>
<evidence type="ECO:0000313" key="6">
    <source>
        <dbReference type="Proteomes" id="UP000217083"/>
    </source>
</evidence>
<dbReference type="EMBL" id="NPIA01000004">
    <property type="protein sequence ID" value="OZM57089.1"/>
    <property type="molecule type" value="Genomic_DNA"/>
</dbReference>
<proteinExistence type="predicted"/>
<keyword evidence="2" id="KW-0732">Signal</keyword>
<evidence type="ECO:0000313" key="5">
    <source>
        <dbReference type="EMBL" id="OZM57089.1"/>
    </source>
</evidence>
<dbReference type="Pfam" id="PF11258">
    <property type="entry name" value="DUF3048"/>
    <property type="match status" value="1"/>
</dbReference>
<keyword evidence="6" id="KW-1185">Reference proteome</keyword>
<sequence>MKRILFIIIFTLFALTACSNGEKNNEELSSPDPVITDENENANDESTDEEEVVEVVEEVEESLPYVYPLTGIRTDQDISQRVIAVMLNNHVKARPQSGLHKADVVYEVLAEGNITRFLALYQSDLPEVFGPIRSARHYYMDLSNGYNGFYIHHGWSPLAKKMVKNGQIENLNGLYFDGILFHRAPFRKAPHNSYITVENLMEGADRKGYAFEDTDISPLPFLTEDEVASLSGEKATSVTVTYASSYDVKYEYNAEEMTYTRYSSGVKTVDLETEIPITTKNIFVVEVPHYFIDSYPRRGLSLTDGGKGYLIGNGIVREVEWQNVDGRILPFHDGKEVGFIPGKTWINIVPTDPGLEDSVTIVGNE</sequence>
<evidence type="ECO:0000256" key="1">
    <source>
        <dbReference type="SAM" id="MobiDB-lite"/>
    </source>
</evidence>
<dbReference type="InterPro" id="IPR023158">
    <property type="entry name" value="YerB-like_sf"/>
</dbReference>
<dbReference type="InterPro" id="IPR021416">
    <property type="entry name" value="DUF3048_N"/>
</dbReference>
<feature type="signal peptide" evidence="2">
    <location>
        <begin position="1"/>
        <end position="19"/>
    </location>
</feature>
<dbReference type="RefSeq" id="WP_094924259.1">
    <property type="nucleotide sequence ID" value="NZ_NPIA01000004.1"/>
</dbReference>
<feature type="domain" description="DUF3048" evidence="4">
    <location>
        <begin position="238"/>
        <end position="346"/>
    </location>
</feature>
<dbReference type="InterPro" id="IPR035328">
    <property type="entry name" value="DUF3048_C"/>
</dbReference>
<organism evidence="5 6">
    <name type="scientific">Lottiidibacillus patelloidae</name>
    <dbReference type="NCBI Taxonomy" id="2670334"/>
    <lineage>
        <taxon>Bacteria</taxon>
        <taxon>Bacillati</taxon>
        <taxon>Bacillota</taxon>
        <taxon>Bacilli</taxon>
        <taxon>Bacillales</taxon>
        <taxon>Bacillaceae</taxon>
        <taxon>Lottiidibacillus</taxon>
    </lineage>
</organism>